<sequence>MIPASPVQTAFAAPVALGSAIPKRSSGMFVPQYGMTMWFSVSVGIGAPGENLGLWSACNGLGVQFAAETLKVGGTYDRPTVLPGSVSYGNITLERAMTSVDSKKVQEWLRHVTEAWVNAPEGGAPKGPTGGGDRFHPGTAAKIELYHRLDEPAVASWRLRDVVPVSWSAPPLTTSSGGVAIEKLVLAHGGFLDTDGGGSSTVAGRGKFVLSGPGGSIHFQYNPDSVTVSRGCSMNLLGQQSRDEYEYEMGMPGDWTIAYHGLVVEGAETVRTTTDLLRRWIVPDPARATAPTPLDVRLGDGSNTLLSRHVALTNVGLTFTRFTRMGTPSRASVDLSFVALQPQRGAQPRTGGDGRPRDPLVSRQGT</sequence>
<dbReference type="PANTHER" id="PTHR38009">
    <property type="entry name" value="CONSERVED HYPOTHETICAL PHAGE TAIL PROTEIN"/>
    <property type="match status" value="1"/>
</dbReference>
<dbReference type="RefSeq" id="WP_378059257.1">
    <property type="nucleotide sequence ID" value="NZ_JBHSIS010000017.1"/>
</dbReference>
<reference evidence="3" key="1">
    <citation type="journal article" date="2019" name="Int. J. Syst. Evol. Microbiol.">
        <title>The Global Catalogue of Microorganisms (GCM) 10K type strain sequencing project: providing services to taxonomists for standard genome sequencing and annotation.</title>
        <authorList>
            <consortium name="The Broad Institute Genomics Platform"/>
            <consortium name="The Broad Institute Genome Sequencing Center for Infectious Disease"/>
            <person name="Wu L."/>
            <person name="Ma J."/>
        </authorList>
    </citation>
    <scope>NUCLEOTIDE SEQUENCE [LARGE SCALE GENOMIC DNA]</scope>
    <source>
        <strain evidence="3">ZS-22-S1</strain>
    </source>
</reference>
<protein>
    <submittedName>
        <fullName evidence="2">Phage tail protein</fullName>
    </submittedName>
</protein>
<name>A0ABV9S903_9PSEU</name>
<feature type="region of interest" description="Disordered" evidence="1">
    <location>
        <begin position="342"/>
        <end position="366"/>
    </location>
</feature>
<proteinExistence type="predicted"/>
<dbReference type="Proteomes" id="UP001595859">
    <property type="component" value="Unassembled WGS sequence"/>
</dbReference>
<evidence type="ECO:0000256" key="1">
    <source>
        <dbReference type="SAM" id="MobiDB-lite"/>
    </source>
</evidence>
<dbReference type="InterPro" id="IPR011747">
    <property type="entry name" value="CHP02241"/>
</dbReference>
<comment type="caution">
    <text evidence="2">The sequence shown here is derived from an EMBL/GenBank/DDBJ whole genome shotgun (WGS) entry which is preliminary data.</text>
</comment>
<accession>A0ABV9S903</accession>
<organism evidence="2 3">
    <name type="scientific">Actinophytocola glycyrrhizae</name>
    <dbReference type="NCBI Taxonomy" id="2044873"/>
    <lineage>
        <taxon>Bacteria</taxon>
        <taxon>Bacillati</taxon>
        <taxon>Actinomycetota</taxon>
        <taxon>Actinomycetes</taxon>
        <taxon>Pseudonocardiales</taxon>
        <taxon>Pseudonocardiaceae</taxon>
    </lineage>
</organism>
<dbReference type="EMBL" id="JBHSIS010000017">
    <property type="protein sequence ID" value="MFC4857269.1"/>
    <property type="molecule type" value="Genomic_DNA"/>
</dbReference>
<gene>
    <name evidence="2" type="ORF">ACFPCV_27550</name>
</gene>
<dbReference type="PANTHER" id="PTHR38009:SF1">
    <property type="entry name" value="CONSERVED HYPOTHETICAL PHAGE TAIL PROTEIN"/>
    <property type="match status" value="1"/>
</dbReference>
<dbReference type="InterPro" id="IPR010667">
    <property type="entry name" value="Phage_T4_Gp19"/>
</dbReference>
<evidence type="ECO:0000313" key="2">
    <source>
        <dbReference type="EMBL" id="MFC4857269.1"/>
    </source>
</evidence>
<dbReference type="Pfam" id="PF06841">
    <property type="entry name" value="Phage_T4_gp19"/>
    <property type="match status" value="1"/>
</dbReference>
<evidence type="ECO:0000313" key="3">
    <source>
        <dbReference type="Proteomes" id="UP001595859"/>
    </source>
</evidence>
<keyword evidence="3" id="KW-1185">Reference proteome</keyword>